<dbReference type="RefSeq" id="WP_354600886.1">
    <property type="nucleotide sequence ID" value="NZ_JBEWZI010000008.1"/>
</dbReference>
<evidence type="ECO:0008006" key="4">
    <source>
        <dbReference type="Google" id="ProtNLM"/>
    </source>
</evidence>
<dbReference type="Proteomes" id="UP001549691">
    <property type="component" value="Unassembled WGS sequence"/>
</dbReference>
<organism evidence="2 3">
    <name type="scientific">Uliginosibacterium flavum</name>
    <dbReference type="NCBI Taxonomy" id="1396831"/>
    <lineage>
        <taxon>Bacteria</taxon>
        <taxon>Pseudomonadati</taxon>
        <taxon>Pseudomonadota</taxon>
        <taxon>Betaproteobacteria</taxon>
        <taxon>Rhodocyclales</taxon>
        <taxon>Zoogloeaceae</taxon>
        <taxon>Uliginosibacterium</taxon>
    </lineage>
</organism>
<evidence type="ECO:0000313" key="2">
    <source>
        <dbReference type="EMBL" id="MET7014425.1"/>
    </source>
</evidence>
<name>A0ABV2TKH4_9RHOO</name>
<keyword evidence="1" id="KW-0732">Signal</keyword>
<keyword evidence="3" id="KW-1185">Reference proteome</keyword>
<comment type="caution">
    <text evidence="2">The sequence shown here is derived from an EMBL/GenBank/DDBJ whole genome shotgun (WGS) entry which is preliminary data.</text>
</comment>
<feature type="signal peptide" evidence="1">
    <location>
        <begin position="1"/>
        <end position="23"/>
    </location>
</feature>
<dbReference type="PROSITE" id="PS51257">
    <property type="entry name" value="PROKAR_LIPOPROTEIN"/>
    <property type="match status" value="1"/>
</dbReference>
<sequence>MKRLFCLLVLPAAALLTGCENNAASYVIDNTKDHSISLVREQSFAWVGPVEQRFVVSRFPECQRRYSIDSATTTMVKIDLYEVRPMLYAAQQGSAWYALGTEECVLQKFKEPPPVIPPGRLIGSFEKQADGKLVFTPIKP</sequence>
<evidence type="ECO:0000313" key="3">
    <source>
        <dbReference type="Proteomes" id="UP001549691"/>
    </source>
</evidence>
<evidence type="ECO:0000256" key="1">
    <source>
        <dbReference type="SAM" id="SignalP"/>
    </source>
</evidence>
<protein>
    <recommendedName>
        <fullName evidence="4">Lipoprotein</fullName>
    </recommendedName>
</protein>
<accession>A0ABV2TKH4</accession>
<gene>
    <name evidence="2" type="ORF">ABXR19_09510</name>
</gene>
<feature type="chain" id="PRO_5045650547" description="Lipoprotein" evidence="1">
    <location>
        <begin position="24"/>
        <end position="140"/>
    </location>
</feature>
<proteinExistence type="predicted"/>
<dbReference type="EMBL" id="JBEWZI010000008">
    <property type="protein sequence ID" value="MET7014425.1"/>
    <property type="molecule type" value="Genomic_DNA"/>
</dbReference>
<reference evidence="2 3" key="1">
    <citation type="submission" date="2024-07" db="EMBL/GenBank/DDBJ databases">
        <title>Uliginosibacterium flavum JJ3220;KACC:17644.</title>
        <authorList>
            <person name="Kim M.K."/>
        </authorList>
    </citation>
    <scope>NUCLEOTIDE SEQUENCE [LARGE SCALE GENOMIC DNA]</scope>
    <source>
        <strain evidence="2 3">KACC:17644</strain>
    </source>
</reference>